<dbReference type="AlphaFoldDB" id="A0A0D0BKP5"/>
<name>A0A0D0BKP5_9AGAM</name>
<gene>
    <name evidence="1" type="ORF">CY34DRAFT_803340</name>
</gene>
<sequence length="68" mass="7919">MYAKGAIKETAAQALMYRFELVVAQNQQIYYPSTSMSREPQHQRTIQNGQLHLQAETQINFKVNVNKY</sequence>
<dbReference type="Proteomes" id="UP000054485">
    <property type="component" value="Unassembled WGS sequence"/>
</dbReference>
<proteinExistence type="predicted"/>
<reference evidence="1 2" key="1">
    <citation type="submission" date="2014-04" db="EMBL/GenBank/DDBJ databases">
        <authorList>
            <consortium name="DOE Joint Genome Institute"/>
            <person name="Kuo A."/>
            <person name="Ruytinx J."/>
            <person name="Rineau F."/>
            <person name="Colpaert J."/>
            <person name="Kohler A."/>
            <person name="Nagy L.G."/>
            <person name="Floudas D."/>
            <person name="Copeland A."/>
            <person name="Barry K.W."/>
            <person name="Cichocki N."/>
            <person name="Veneault-Fourrey C."/>
            <person name="LaButti K."/>
            <person name="Lindquist E.A."/>
            <person name="Lipzen A."/>
            <person name="Lundell T."/>
            <person name="Morin E."/>
            <person name="Murat C."/>
            <person name="Sun H."/>
            <person name="Tunlid A."/>
            <person name="Henrissat B."/>
            <person name="Grigoriev I.V."/>
            <person name="Hibbett D.S."/>
            <person name="Martin F."/>
            <person name="Nordberg H.P."/>
            <person name="Cantor M.N."/>
            <person name="Hua S.X."/>
        </authorList>
    </citation>
    <scope>NUCLEOTIDE SEQUENCE [LARGE SCALE GENOMIC DNA]</scope>
    <source>
        <strain evidence="1 2">UH-Slu-Lm8-n1</strain>
    </source>
</reference>
<organism evidence="1 2">
    <name type="scientific">Suillus luteus UH-Slu-Lm8-n1</name>
    <dbReference type="NCBI Taxonomy" id="930992"/>
    <lineage>
        <taxon>Eukaryota</taxon>
        <taxon>Fungi</taxon>
        <taxon>Dikarya</taxon>
        <taxon>Basidiomycota</taxon>
        <taxon>Agaricomycotina</taxon>
        <taxon>Agaricomycetes</taxon>
        <taxon>Agaricomycetidae</taxon>
        <taxon>Boletales</taxon>
        <taxon>Suillineae</taxon>
        <taxon>Suillaceae</taxon>
        <taxon>Suillus</taxon>
    </lineage>
</organism>
<evidence type="ECO:0000313" key="2">
    <source>
        <dbReference type="Proteomes" id="UP000054485"/>
    </source>
</evidence>
<reference evidence="2" key="2">
    <citation type="submission" date="2015-01" db="EMBL/GenBank/DDBJ databases">
        <title>Evolutionary Origins and Diversification of the Mycorrhizal Mutualists.</title>
        <authorList>
            <consortium name="DOE Joint Genome Institute"/>
            <consortium name="Mycorrhizal Genomics Consortium"/>
            <person name="Kohler A."/>
            <person name="Kuo A."/>
            <person name="Nagy L.G."/>
            <person name="Floudas D."/>
            <person name="Copeland A."/>
            <person name="Barry K.W."/>
            <person name="Cichocki N."/>
            <person name="Veneault-Fourrey C."/>
            <person name="LaButti K."/>
            <person name="Lindquist E.A."/>
            <person name="Lipzen A."/>
            <person name="Lundell T."/>
            <person name="Morin E."/>
            <person name="Murat C."/>
            <person name="Riley R."/>
            <person name="Ohm R."/>
            <person name="Sun H."/>
            <person name="Tunlid A."/>
            <person name="Henrissat B."/>
            <person name="Grigoriev I.V."/>
            <person name="Hibbett D.S."/>
            <person name="Martin F."/>
        </authorList>
    </citation>
    <scope>NUCLEOTIDE SEQUENCE [LARGE SCALE GENOMIC DNA]</scope>
    <source>
        <strain evidence="2">UH-Slu-Lm8-n1</strain>
    </source>
</reference>
<protein>
    <submittedName>
        <fullName evidence="1">Uncharacterized protein</fullName>
    </submittedName>
</protein>
<accession>A0A0D0BKP5</accession>
<dbReference type="HOGENOM" id="CLU_2795666_0_0_1"/>
<dbReference type="EMBL" id="KN835203">
    <property type="protein sequence ID" value="KIK43833.1"/>
    <property type="molecule type" value="Genomic_DNA"/>
</dbReference>
<dbReference type="InParanoid" id="A0A0D0BKP5"/>
<evidence type="ECO:0000313" key="1">
    <source>
        <dbReference type="EMBL" id="KIK43833.1"/>
    </source>
</evidence>
<keyword evidence="2" id="KW-1185">Reference proteome</keyword>